<evidence type="ECO:0000313" key="2">
    <source>
        <dbReference type="EMBL" id="CAH2075697.1"/>
    </source>
</evidence>
<keyword evidence="3" id="KW-1185">Reference proteome</keyword>
<evidence type="ECO:0000313" key="3">
    <source>
        <dbReference type="Proteomes" id="UP000836841"/>
    </source>
</evidence>
<comment type="caution">
    <text evidence="2">The sequence shown here is derived from an EMBL/GenBank/DDBJ whole genome shotgun (WGS) entry which is preliminary data.</text>
</comment>
<protein>
    <submittedName>
        <fullName evidence="2">Uncharacterized protein</fullName>
    </submittedName>
</protein>
<organism evidence="2 3">
    <name type="scientific">Thlaspi arvense</name>
    <name type="common">Field penny-cress</name>
    <dbReference type="NCBI Taxonomy" id="13288"/>
    <lineage>
        <taxon>Eukaryota</taxon>
        <taxon>Viridiplantae</taxon>
        <taxon>Streptophyta</taxon>
        <taxon>Embryophyta</taxon>
        <taxon>Tracheophyta</taxon>
        <taxon>Spermatophyta</taxon>
        <taxon>Magnoliopsida</taxon>
        <taxon>eudicotyledons</taxon>
        <taxon>Gunneridae</taxon>
        <taxon>Pentapetalae</taxon>
        <taxon>rosids</taxon>
        <taxon>malvids</taxon>
        <taxon>Brassicales</taxon>
        <taxon>Brassicaceae</taxon>
        <taxon>Thlaspideae</taxon>
        <taxon>Thlaspi</taxon>
    </lineage>
</organism>
<keyword evidence="1" id="KW-0812">Transmembrane</keyword>
<dbReference type="AlphaFoldDB" id="A0AAU9T319"/>
<reference evidence="2 3" key="1">
    <citation type="submission" date="2022-03" db="EMBL/GenBank/DDBJ databases">
        <authorList>
            <person name="Nunn A."/>
            <person name="Chopra R."/>
            <person name="Nunn A."/>
            <person name="Contreras Garrido A."/>
        </authorList>
    </citation>
    <scope>NUCLEOTIDE SEQUENCE [LARGE SCALE GENOMIC DNA]</scope>
</reference>
<dbReference type="EMBL" id="CAJVSB020000870">
    <property type="protein sequence ID" value="CAH2075697.1"/>
    <property type="molecule type" value="Genomic_DNA"/>
</dbReference>
<keyword evidence="1" id="KW-1133">Transmembrane helix</keyword>
<sequence length="189" mass="21216">MKLSNVLNVLLTLPRRTLPAFPGLCCFSSGEVKQGSDMDREHLNSDLESPLIAASYHEGRMLLEEDGVFETIEELRKQVKLAGLLIIVSFLQYSLQMVSIMFVSHLGELSLSKYHLCALVRRSGGSMARNLGPLIDIVAILSLCHQLLISENCHNRLATNAFKHRDFKLVSWSKLHPNAPYRVVLFLKA</sequence>
<feature type="transmembrane region" description="Helical" evidence="1">
    <location>
        <begin position="81"/>
        <end position="103"/>
    </location>
</feature>
<name>A0AAU9T319_THLAR</name>
<keyword evidence="1" id="KW-0472">Membrane</keyword>
<accession>A0AAU9T319</accession>
<gene>
    <name evidence="2" type="ORF">TAV2_LOCUS22392</name>
</gene>
<proteinExistence type="predicted"/>
<evidence type="ECO:0000256" key="1">
    <source>
        <dbReference type="SAM" id="Phobius"/>
    </source>
</evidence>
<dbReference type="Proteomes" id="UP000836841">
    <property type="component" value="Unassembled WGS sequence"/>
</dbReference>